<reference evidence="1" key="1">
    <citation type="submission" date="2014-12" db="EMBL/GenBank/DDBJ databases">
        <title>Insight into the proteome of Arion vulgaris.</title>
        <authorList>
            <person name="Aradska J."/>
            <person name="Bulat T."/>
            <person name="Smidak R."/>
            <person name="Sarate P."/>
            <person name="Gangsoo J."/>
            <person name="Sialana F."/>
            <person name="Bilban M."/>
            <person name="Lubec G."/>
        </authorList>
    </citation>
    <scope>NUCLEOTIDE SEQUENCE</scope>
    <source>
        <tissue evidence="1">Skin</tissue>
    </source>
</reference>
<proteinExistence type="predicted"/>
<dbReference type="GO" id="GO:0005634">
    <property type="term" value="C:nucleus"/>
    <property type="evidence" value="ECO:0007669"/>
    <property type="project" value="TreeGrafter"/>
</dbReference>
<dbReference type="EMBL" id="HACG01028430">
    <property type="protein sequence ID" value="CEK75295.1"/>
    <property type="molecule type" value="Transcribed_RNA"/>
</dbReference>
<dbReference type="GO" id="GO:0000380">
    <property type="term" value="P:alternative mRNA splicing, via spliceosome"/>
    <property type="evidence" value="ECO:0007669"/>
    <property type="project" value="TreeGrafter"/>
</dbReference>
<sequence>MMAFAGFYKIAAVIQPSDRELERRSRERTKMFGKKIPKGALREMKANYSLPESSTFDAINYIELNEREAQTLVTRYNTCRR</sequence>
<dbReference type="AlphaFoldDB" id="A0A0B7A5N5"/>
<dbReference type="PANTHER" id="PTHR12381">
    <property type="entry name" value="HETEROGENEOUS NUCLEAR RIBONUCLEOPROTEIN U FAMILY MEMBER"/>
    <property type="match status" value="1"/>
</dbReference>
<gene>
    <name evidence="1" type="primary">ORF94839</name>
</gene>
<dbReference type="GO" id="GO:0003723">
    <property type="term" value="F:RNA binding"/>
    <property type="evidence" value="ECO:0007669"/>
    <property type="project" value="TreeGrafter"/>
</dbReference>
<organism evidence="1">
    <name type="scientific">Arion vulgaris</name>
    <dbReference type="NCBI Taxonomy" id="1028688"/>
    <lineage>
        <taxon>Eukaryota</taxon>
        <taxon>Metazoa</taxon>
        <taxon>Spiralia</taxon>
        <taxon>Lophotrochozoa</taxon>
        <taxon>Mollusca</taxon>
        <taxon>Gastropoda</taxon>
        <taxon>Heterobranchia</taxon>
        <taxon>Euthyneura</taxon>
        <taxon>Panpulmonata</taxon>
        <taxon>Eupulmonata</taxon>
        <taxon>Stylommatophora</taxon>
        <taxon>Helicina</taxon>
        <taxon>Arionoidea</taxon>
        <taxon>Arionidae</taxon>
        <taxon>Arion</taxon>
    </lineage>
</organism>
<evidence type="ECO:0000313" key="1">
    <source>
        <dbReference type="EMBL" id="CEK75295.1"/>
    </source>
</evidence>
<dbReference type="PANTHER" id="PTHR12381:SF56">
    <property type="entry name" value="B30.2_SPRY DOMAIN-CONTAINING PROTEIN-RELATED"/>
    <property type="match status" value="1"/>
</dbReference>
<name>A0A0B7A5N5_9EUPU</name>
<protein>
    <submittedName>
        <fullName evidence="1">Uncharacterized protein</fullName>
    </submittedName>
</protein>
<accession>A0A0B7A5N5</accession>